<comment type="caution">
    <text evidence="2">The sequence shown here is derived from an EMBL/GenBank/DDBJ whole genome shotgun (WGS) entry which is preliminary data.</text>
</comment>
<dbReference type="Proteomes" id="UP001548832">
    <property type="component" value="Unassembled WGS sequence"/>
</dbReference>
<evidence type="ECO:0000313" key="2">
    <source>
        <dbReference type="EMBL" id="MET2828278.1"/>
    </source>
</evidence>
<dbReference type="RefSeq" id="WP_354460286.1">
    <property type="nucleotide sequence ID" value="NZ_JBEWSZ010000001.1"/>
</dbReference>
<keyword evidence="3" id="KW-1185">Reference proteome</keyword>
<feature type="signal peptide" evidence="1">
    <location>
        <begin position="1"/>
        <end position="24"/>
    </location>
</feature>
<accession>A0ABV2DER6</accession>
<proteinExistence type="predicted"/>
<evidence type="ECO:0000313" key="3">
    <source>
        <dbReference type="Proteomes" id="UP001548832"/>
    </source>
</evidence>
<sequence length="115" mass="12316">MPKPAKHSALLASAFMVAFSPALAAEQATKLFTVVTERDETVIALTKEDVALGSDAAAIGKALRERGALTVWRYAVRKAKDGELEQAPLAKISVQAQGSLRIEPYRTPLRVVAAE</sequence>
<dbReference type="EMBL" id="JBEWSZ010000001">
    <property type="protein sequence ID" value="MET2828278.1"/>
    <property type="molecule type" value="Genomic_DNA"/>
</dbReference>
<keyword evidence="1" id="KW-0732">Signal</keyword>
<evidence type="ECO:0000256" key="1">
    <source>
        <dbReference type="SAM" id="SignalP"/>
    </source>
</evidence>
<name>A0ABV2DER6_9HYPH</name>
<protein>
    <submittedName>
        <fullName evidence="2">Uncharacterized protein</fullName>
    </submittedName>
</protein>
<organism evidence="2 3">
    <name type="scientific">Mesorhizobium shangrilense</name>
    <dbReference type="NCBI Taxonomy" id="460060"/>
    <lineage>
        <taxon>Bacteria</taxon>
        <taxon>Pseudomonadati</taxon>
        <taxon>Pseudomonadota</taxon>
        <taxon>Alphaproteobacteria</taxon>
        <taxon>Hyphomicrobiales</taxon>
        <taxon>Phyllobacteriaceae</taxon>
        <taxon>Mesorhizobium</taxon>
    </lineage>
</organism>
<gene>
    <name evidence="2" type="ORF">ABVQ20_14940</name>
</gene>
<reference evidence="2 3" key="1">
    <citation type="submission" date="2024-06" db="EMBL/GenBank/DDBJ databases">
        <authorList>
            <person name="Kim D.-U."/>
        </authorList>
    </citation>
    <scope>NUCLEOTIDE SEQUENCE [LARGE SCALE GENOMIC DNA]</scope>
    <source>
        <strain evidence="2 3">KACC15460</strain>
    </source>
</reference>
<feature type="chain" id="PRO_5045335331" evidence="1">
    <location>
        <begin position="25"/>
        <end position="115"/>
    </location>
</feature>